<dbReference type="PANTHER" id="PTHR44013:SF1">
    <property type="entry name" value="ZINC-TYPE ALCOHOL DEHYDROGENASE-LIKE PROTEIN C16A3.02C"/>
    <property type="match status" value="1"/>
</dbReference>
<dbReference type="InterPro" id="IPR013154">
    <property type="entry name" value="ADH-like_N"/>
</dbReference>
<protein>
    <submittedName>
        <fullName evidence="2">NAD(P)-dependent alcohol dehydrogenase</fullName>
    </submittedName>
</protein>
<name>A0ABR7QHA0_9FLAO</name>
<organism evidence="2 3">
    <name type="scientific">Arenibacter arenosicollis</name>
    <dbReference type="NCBI Taxonomy" id="2762274"/>
    <lineage>
        <taxon>Bacteria</taxon>
        <taxon>Pseudomonadati</taxon>
        <taxon>Bacteroidota</taxon>
        <taxon>Flavobacteriia</taxon>
        <taxon>Flavobacteriales</taxon>
        <taxon>Flavobacteriaceae</taxon>
        <taxon>Arenibacter</taxon>
    </lineage>
</organism>
<evidence type="ECO:0000313" key="3">
    <source>
        <dbReference type="Proteomes" id="UP000618952"/>
    </source>
</evidence>
<dbReference type="RefSeq" id="WP_187581247.1">
    <property type="nucleotide sequence ID" value="NZ_JACLHY010000001.1"/>
</dbReference>
<dbReference type="InterPro" id="IPR052733">
    <property type="entry name" value="Chloroplast_QOR"/>
</dbReference>
<comment type="caution">
    <text evidence="2">The sequence shown here is derived from an EMBL/GenBank/DDBJ whole genome shotgun (WGS) entry which is preliminary data.</text>
</comment>
<dbReference type="SMART" id="SM00829">
    <property type="entry name" value="PKS_ER"/>
    <property type="match status" value="1"/>
</dbReference>
<proteinExistence type="predicted"/>
<dbReference type="PANTHER" id="PTHR44013">
    <property type="entry name" value="ZINC-TYPE ALCOHOL DEHYDROGENASE-LIKE PROTEIN C16A3.02C"/>
    <property type="match status" value="1"/>
</dbReference>
<evidence type="ECO:0000259" key="1">
    <source>
        <dbReference type="SMART" id="SM00829"/>
    </source>
</evidence>
<dbReference type="Gene3D" id="3.90.180.10">
    <property type="entry name" value="Medium-chain alcohol dehydrogenases, catalytic domain"/>
    <property type="match status" value="1"/>
</dbReference>
<dbReference type="InterPro" id="IPR020843">
    <property type="entry name" value="ER"/>
</dbReference>
<accession>A0ABR7QHA0</accession>
<dbReference type="Pfam" id="PF13602">
    <property type="entry name" value="ADH_zinc_N_2"/>
    <property type="match status" value="1"/>
</dbReference>
<reference evidence="2 3" key="1">
    <citation type="submission" date="2020-08" db="EMBL/GenBank/DDBJ databases">
        <title>Arenibacter gaetbuli sp. nov., isolated from a sand dune.</title>
        <authorList>
            <person name="Park S."/>
            <person name="Yoon J.-H."/>
        </authorList>
    </citation>
    <scope>NUCLEOTIDE SEQUENCE [LARGE SCALE GENOMIC DNA]</scope>
    <source>
        <strain evidence="2 3">BSSL-BM3</strain>
    </source>
</reference>
<dbReference type="Pfam" id="PF08240">
    <property type="entry name" value="ADH_N"/>
    <property type="match status" value="1"/>
</dbReference>
<sequence>MKAIKCESYGPPEKVVRITEVAIPSPKDNEVLIKIHATTVNDYDWILALGKPYLYRLMLGLFKPKNGLLGMELSGTVAAIGAKAKKFKIGDAVMGDTSEYGFGTFAEYISINENAVIQKPRTLSFEEAAAIPHASCLALQALRDIGEIKEGQKILINGGGGGVGTIGLQLAKLHNCAVTGVDSQEKLAIMTAIGYDQVIDYKKVNFTKAGKRYDLILDCKSNKASLTYLKALNPNGRYVSIGGKPFNLIGLLLWGKLMPLFSSKRLKILALKSNSGLEFICDLLAQRKIQCQIDGPYPMEDAGRLIQYFGEGKHKGKIVISIKAQTHKE</sequence>
<evidence type="ECO:0000313" key="2">
    <source>
        <dbReference type="EMBL" id="MBC8766566.1"/>
    </source>
</evidence>
<dbReference type="EMBL" id="JACLHY010000001">
    <property type="protein sequence ID" value="MBC8766566.1"/>
    <property type="molecule type" value="Genomic_DNA"/>
</dbReference>
<keyword evidence="3" id="KW-1185">Reference proteome</keyword>
<gene>
    <name evidence="2" type="ORF">H4O18_01045</name>
</gene>
<dbReference type="Gene3D" id="3.40.50.720">
    <property type="entry name" value="NAD(P)-binding Rossmann-like Domain"/>
    <property type="match status" value="1"/>
</dbReference>
<dbReference type="InterPro" id="IPR011032">
    <property type="entry name" value="GroES-like_sf"/>
</dbReference>
<dbReference type="SUPFAM" id="SSF51735">
    <property type="entry name" value="NAD(P)-binding Rossmann-fold domains"/>
    <property type="match status" value="1"/>
</dbReference>
<dbReference type="SUPFAM" id="SSF50129">
    <property type="entry name" value="GroES-like"/>
    <property type="match status" value="1"/>
</dbReference>
<feature type="domain" description="Enoyl reductase (ER)" evidence="1">
    <location>
        <begin position="10"/>
        <end position="320"/>
    </location>
</feature>
<dbReference type="PROSITE" id="PS01162">
    <property type="entry name" value="QOR_ZETA_CRYSTAL"/>
    <property type="match status" value="1"/>
</dbReference>
<dbReference type="CDD" id="cd08267">
    <property type="entry name" value="MDR1"/>
    <property type="match status" value="1"/>
</dbReference>
<dbReference type="InterPro" id="IPR036291">
    <property type="entry name" value="NAD(P)-bd_dom_sf"/>
</dbReference>
<dbReference type="Proteomes" id="UP000618952">
    <property type="component" value="Unassembled WGS sequence"/>
</dbReference>
<dbReference type="InterPro" id="IPR002364">
    <property type="entry name" value="Quin_OxRdtase/zeta-crystal_CS"/>
</dbReference>